<dbReference type="HOGENOM" id="CLU_066192_0_0_4"/>
<organism evidence="9 10">
    <name type="scientific">Methylovorus glucosotrophus (strain SIP3-4)</name>
    <dbReference type="NCBI Taxonomy" id="582744"/>
    <lineage>
        <taxon>Bacteria</taxon>
        <taxon>Pseudomonadati</taxon>
        <taxon>Pseudomonadota</taxon>
        <taxon>Betaproteobacteria</taxon>
        <taxon>Nitrosomonadales</taxon>
        <taxon>Methylophilaceae</taxon>
        <taxon>Methylovorus</taxon>
    </lineage>
</organism>
<evidence type="ECO:0000256" key="7">
    <source>
        <dbReference type="RuleBase" id="RU003991"/>
    </source>
</evidence>
<dbReference type="PRINTS" id="PR00726">
    <property type="entry name" value="LEXASERPTASE"/>
</dbReference>
<evidence type="ECO:0000313" key="10">
    <source>
        <dbReference type="Proteomes" id="UP000002743"/>
    </source>
</evidence>
<reference evidence="10" key="1">
    <citation type="submission" date="2009-07" db="EMBL/GenBank/DDBJ databases">
        <title>Complete sequence of chromosome of Methylovorus sp. SIP3-4.</title>
        <authorList>
            <person name="Lucas S."/>
            <person name="Copeland A."/>
            <person name="Lapidus A."/>
            <person name="Glavina del Rio T."/>
            <person name="Tice H."/>
            <person name="Bruce D."/>
            <person name="Goodwin L."/>
            <person name="Pitluck S."/>
            <person name="Clum A."/>
            <person name="Larimer F."/>
            <person name="Land M."/>
            <person name="Hauser L."/>
            <person name="Kyrpides N."/>
            <person name="Mikhailova N."/>
            <person name="Kayluzhnaya M."/>
            <person name="Chistoserdova L."/>
        </authorList>
    </citation>
    <scope>NUCLEOTIDE SEQUENCE [LARGE SCALE GENOMIC DNA]</scope>
    <source>
        <strain evidence="10">SIP3-4</strain>
    </source>
</reference>
<dbReference type="GO" id="GO:0003677">
    <property type="term" value="F:DNA binding"/>
    <property type="evidence" value="ECO:0007669"/>
    <property type="project" value="InterPro"/>
</dbReference>
<dbReference type="eggNOG" id="COG1974">
    <property type="taxonomic scope" value="Bacteria"/>
</dbReference>
<dbReference type="STRING" id="582744.Msip34_1483"/>
<dbReference type="PANTHER" id="PTHR33516:SF2">
    <property type="entry name" value="LEXA REPRESSOR-RELATED"/>
    <property type="match status" value="1"/>
</dbReference>
<dbReference type="NCBIfam" id="NF007621">
    <property type="entry name" value="PRK10276.1"/>
    <property type="match status" value="1"/>
</dbReference>
<keyword evidence="10" id="KW-1185">Reference proteome</keyword>
<dbReference type="InterPro" id="IPR036286">
    <property type="entry name" value="LexA/Signal_pep-like_sf"/>
</dbReference>
<evidence type="ECO:0000256" key="1">
    <source>
        <dbReference type="ARBA" id="ARBA00007484"/>
    </source>
</evidence>
<protein>
    <submittedName>
        <fullName evidence="9">Peptidase S24 and S26 domain protein</fullName>
    </submittedName>
</protein>
<gene>
    <name evidence="9" type="ordered locus">Msip34_1483</name>
</gene>
<dbReference type="PANTHER" id="PTHR33516">
    <property type="entry name" value="LEXA REPRESSOR"/>
    <property type="match status" value="1"/>
</dbReference>
<evidence type="ECO:0000256" key="3">
    <source>
        <dbReference type="ARBA" id="ARBA00022801"/>
    </source>
</evidence>
<reference evidence="9 10" key="2">
    <citation type="journal article" date="2011" name="J. Bacteriol.">
        <title>Genomes of three methylotrophs from a single niche uncover genetic and metabolic divergence of Methylophilaceae.</title>
        <authorList>
            <person name="Lapidus A."/>
            <person name="Clum A."/>
            <person name="Labutti K."/>
            <person name="Kaluzhnaya M.G."/>
            <person name="Lim S."/>
            <person name="Beck D.A."/>
            <person name="Glavina Del Rio T."/>
            <person name="Nolan M."/>
            <person name="Mavromatis K."/>
            <person name="Huntemann M."/>
            <person name="Lucas S."/>
            <person name="Lidstrom M.E."/>
            <person name="Ivanova N."/>
            <person name="Chistoserdova L."/>
        </authorList>
    </citation>
    <scope>NUCLEOTIDE SEQUENCE [LARGE SCALE GENOMIC DNA]</scope>
    <source>
        <strain evidence="9 10">SIP3-4</strain>
    </source>
</reference>
<dbReference type="Proteomes" id="UP000002743">
    <property type="component" value="Chromosome"/>
</dbReference>
<evidence type="ECO:0000259" key="8">
    <source>
        <dbReference type="Pfam" id="PF00717"/>
    </source>
</evidence>
<keyword evidence="5" id="KW-0234">DNA repair</keyword>
<evidence type="ECO:0000313" key="9">
    <source>
        <dbReference type="EMBL" id="ACT50728.1"/>
    </source>
</evidence>
<dbReference type="GO" id="GO:0009432">
    <property type="term" value="P:SOS response"/>
    <property type="evidence" value="ECO:0007669"/>
    <property type="project" value="UniProtKB-KW"/>
</dbReference>
<dbReference type="InterPro" id="IPR006197">
    <property type="entry name" value="Peptidase_S24_LexA"/>
</dbReference>
<evidence type="ECO:0000256" key="2">
    <source>
        <dbReference type="ARBA" id="ARBA00022763"/>
    </source>
</evidence>
<dbReference type="AlphaFoldDB" id="C6XDV3"/>
<feature type="domain" description="Peptidase S24/S26A/S26B/S26C" evidence="8">
    <location>
        <begin position="26"/>
        <end position="145"/>
    </location>
</feature>
<dbReference type="EMBL" id="CP001674">
    <property type="protein sequence ID" value="ACT50728.1"/>
    <property type="molecule type" value="Genomic_DNA"/>
</dbReference>
<dbReference type="RefSeq" id="WP_015830168.1">
    <property type="nucleotide sequence ID" value="NC_012969.1"/>
</dbReference>
<evidence type="ECO:0000256" key="6">
    <source>
        <dbReference type="ARBA" id="ARBA00023236"/>
    </source>
</evidence>
<dbReference type="GO" id="GO:0006355">
    <property type="term" value="P:regulation of DNA-templated transcription"/>
    <property type="evidence" value="ECO:0007669"/>
    <property type="project" value="InterPro"/>
</dbReference>
<dbReference type="KEGG" id="mei:Msip34_1483"/>
<accession>C6XDV3</accession>
<evidence type="ECO:0000256" key="5">
    <source>
        <dbReference type="ARBA" id="ARBA00023204"/>
    </source>
</evidence>
<dbReference type="CDD" id="cd06529">
    <property type="entry name" value="S24_LexA-like"/>
    <property type="match status" value="1"/>
</dbReference>
<sequence length="153" mass="16696">MNTFHQPAHPKILEVPTLNPLALPRPIYSGKVRAGQSRFPSPAQDYEQAELDLNKRLVRNPPATFFFTVSGDSMIGAGIFEGSTLVVDRSIKAKSTSIVVAMVEGELMVKRLYKRGAVVKLLSDNPAYAPITLTEGQELIIWGVVTYVINAAA</sequence>
<dbReference type="SUPFAM" id="SSF51306">
    <property type="entry name" value="LexA/Signal peptidase"/>
    <property type="match status" value="1"/>
</dbReference>
<keyword evidence="6" id="KW-0742">SOS response</keyword>
<keyword evidence="2" id="KW-0227">DNA damage</keyword>
<dbReference type="InterPro" id="IPR015927">
    <property type="entry name" value="Peptidase_S24_S26A/B/C"/>
</dbReference>
<comment type="similarity">
    <text evidence="1 7">Belongs to the peptidase S24 family.</text>
</comment>
<dbReference type="GO" id="GO:0006281">
    <property type="term" value="P:DNA repair"/>
    <property type="evidence" value="ECO:0007669"/>
    <property type="project" value="UniProtKB-KW"/>
</dbReference>
<dbReference type="InterPro" id="IPR039418">
    <property type="entry name" value="LexA-like"/>
</dbReference>
<keyword evidence="4 7" id="KW-0068">Autocatalytic cleavage</keyword>
<evidence type="ECO:0000256" key="4">
    <source>
        <dbReference type="ARBA" id="ARBA00022813"/>
    </source>
</evidence>
<dbReference type="Pfam" id="PF00717">
    <property type="entry name" value="Peptidase_S24"/>
    <property type="match status" value="1"/>
</dbReference>
<keyword evidence="3 7" id="KW-0378">Hydrolase</keyword>
<dbReference type="Gene3D" id="2.10.109.10">
    <property type="entry name" value="Umud Fragment, subunit A"/>
    <property type="match status" value="1"/>
</dbReference>
<dbReference type="MEROPS" id="S24.003"/>
<dbReference type="GO" id="GO:0016787">
    <property type="term" value="F:hydrolase activity"/>
    <property type="evidence" value="ECO:0007669"/>
    <property type="project" value="UniProtKB-KW"/>
</dbReference>
<proteinExistence type="inferred from homology"/>
<name>C6XDV3_METGS</name>
<dbReference type="InterPro" id="IPR050077">
    <property type="entry name" value="LexA_repressor"/>
</dbReference>